<protein>
    <submittedName>
        <fullName evidence="2">Uncharacterized protein</fullName>
    </submittedName>
</protein>
<name>A0A7M5WZ49_9CNID</name>
<accession>A0A7M5WZ49</accession>
<sequence length="205" mass="23070">YGWYFPDDHNVYKQHNRSIRKILLTDFCSDILKLELCKGVSSATAPKSTLHATPLKYDKEVQVPPEIRYRSDVCEVLVAGSREICRICNSSEKKKDVKDKSNLTPASKFAPLSKTNPQKVILVTPSSPEKTNVTEKPKNDRRLTFVIPPKPSTTEQSLTEQSSLNDKPKNQTIVLEKVDQSESKKTKSNKVSPATRKSPNKEAND</sequence>
<organism evidence="2 3">
    <name type="scientific">Clytia hemisphaerica</name>
    <dbReference type="NCBI Taxonomy" id="252671"/>
    <lineage>
        <taxon>Eukaryota</taxon>
        <taxon>Metazoa</taxon>
        <taxon>Cnidaria</taxon>
        <taxon>Hydrozoa</taxon>
        <taxon>Hydroidolina</taxon>
        <taxon>Leptothecata</taxon>
        <taxon>Obeliida</taxon>
        <taxon>Clytiidae</taxon>
        <taxon>Clytia</taxon>
    </lineage>
</organism>
<evidence type="ECO:0000256" key="1">
    <source>
        <dbReference type="SAM" id="MobiDB-lite"/>
    </source>
</evidence>
<feature type="region of interest" description="Disordered" evidence="1">
    <location>
        <begin position="125"/>
        <end position="205"/>
    </location>
</feature>
<keyword evidence="3" id="KW-1185">Reference proteome</keyword>
<dbReference type="Proteomes" id="UP000594262">
    <property type="component" value="Unplaced"/>
</dbReference>
<dbReference type="AlphaFoldDB" id="A0A7M5WZ49"/>
<evidence type="ECO:0000313" key="2">
    <source>
        <dbReference type="EnsemblMetazoa" id="CLYHEMP015007.1"/>
    </source>
</evidence>
<evidence type="ECO:0000313" key="3">
    <source>
        <dbReference type="Proteomes" id="UP000594262"/>
    </source>
</evidence>
<proteinExistence type="predicted"/>
<feature type="compositionally biased region" description="Basic and acidic residues" evidence="1">
    <location>
        <begin position="132"/>
        <end position="143"/>
    </location>
</feature>
<reference evidence="2" key="1">
    <citation type="submission" date="2021-01" db="UniProtKB">
        <authorList>
            <consortium name="EnsemblMetazoa"/>
        </authorList>
    </citation>
    <scope>IDENTIFICATION</scope>
</reference>
<feature type="compositionally biased region" description="Basic and acidic residues" evidence="1">
    <location>
        <begin position="176"/>
        <end position="185"/>
    </location>
</feature>
<feature type="compositionally biased region" description="Low complexity" evidence="1">
    <location>
        <begin position="152"/>
        <end position="164"/>
    </location>
</feature>
<dbReference type="EnsemblMetazoa" id="CLYHEMT015007.1">
    <property type="protein sequence ID" value="CLYHEMP015007.1"/>
    <property type="gene ID" value="CLYHEMG015007"/>
</dbReference>